<dbReference type="InterPro" id="IPR036760">
    <property type="entry name" value="SspB-like_sf"/>
</dbReference>
<protein>
    <recommendedName>
        <fullName evidence="3">Stringent starvation protein B</fullName>
    </recommendedName>
</protein>
<gene>
    <name evidence="1" type="ORF">ANPL_02400</name>
</gene>
<dbReference type="AlphaFoldDB" id="A0A858PYA1"/>
<keyword evidence="2" id="KW-1185">Reference proteome</keyword>
<dbReference type="InterPro" id="IPR007481">
    <property type="entry name" value="SspB"/>
</dbReference>
<evidence type="ECO:0008006" key="3">
    <source>
        <dbReference type="Google" id="ProtNLM"/>
    </source>
</evidence>
<evidence type="ECO:0000313" key="2">
    <source>
        <dbReference type="Proteomes" id="UP000500930"/>
    </source>
</evidence>
<dbReference type="Gene3D" id="2.30.30.220">
    <property type="entry name" value="SspB-like"/>
    <property type="match status" value="1"/>
</dbReference>
<dbReference type="EMBL" id="CP046391">
    <property type="protein sequence ID" value="QJC27547.1"/>
    <property type="molecule type" value="Genomic_DNA"/>
</dbReference>
<accession>A0A858PYA1</accession>
<dbReference type="Proteomes" id="UP000500930">
    <property type="component" value="Chromosome"/>
</dbReference>
<organism evidence="1 2">
    <name type="scientific">Anaplasma platys</name>
    <dbReference type="NCBI Taxonomy" id="949"/>
    <lineage>
        <taxon>Bacteria</taxon>
        <taxon>Pseudomonadati</taxon>
        <taxon>Pseudomonadota</taxon>
        <taxon>Alphaproteobacteria</taxon>
        <taxon>Rickettsiales</taxon>
        <taxon>Anaplasmataceae</taxon>
        <taxon>Anaplasma</taxon>
    </lineage>
</organism>
<sequence length="183" mass="20782">MVVLCFGMGGLYCVLCRQLPGIHKGRGYMSDLVDYRKLVYTAMCGVIREAMCCFSKLTPSRDVHVAISFLTSCHGVVLPAYLKEQYPESMTVVLQYQFRELSVSDSGFSVVLSFRGKEECLTIPFRAIVKYVDMLSNFSLDLEQYGDIELEMDVDSDNDDASDSEAEQKKEDNIIFIDKFRKN</sequence>
<reference evidence="1 2" key="1">
    <citation type="journal article" date="2020" name="Pathogens">
        <title>First Whole Genome Sequence of Anaplasma platys, an Obligate Intracellular Rickettsial Pathogen of Dogs.</title>
        <authorList>
            <person name="Llanes A."/>
            <person name="Rajeev S."/>
        </authorList>
    </citation>
    <scope>NUCLEOTIDE SEQUENCE [LARGE SCALE GENOMIC DNA]</scope>
    <source>
        <strain evidence="1 2">S3</strain>
    </source>
</reference>
<proteinExistence type="predicted"/>
<name>A0A858PYA1_9RICK</name>
<dbReference type="KEGG" id="aplt:ANPL_02400"/>
<evidence type="ECO:0000313" key="1">
    <source>
        <dbReference type="EMBL" id="QJC27547.1"/>
    </source>
</evidence>
<dbReference type="Pfam" id="PF04386">
    <property type="entry name" value="SspB"/>
    <property type="match status" value="1"/>
</dbReference>
<dbReference type="SUPFAM" id="SSF101738">
    <property type="entry name" value="SspB-like"/>
    <property type="match status" value="1"/>
</dbReference>